<evidence type="ECO:0000256" key="7">
    <source>
        <dbReference type="ARBA" id="ARBA00022833"/>
    </source>
</evidence>
<accession>A0ABQ0LKK7</accession>
<keyword evidence="2" id="KW-0031">Aminopeptidase</keyword>
<feature type="domain" description="Peptidase M28" evidence="10">
    <location>
        <begin position="698"/>
        <end position="895"/>
    </location>
</feature>
<evidence type="ECO:0000313" key="12">
    <source>
        <dbReference type="Proteomes" id="UP000815677"/>
    </source>
</evidence>
<dbReference type="Pfam" id="PF04389">
    <property type="entry name" value="Peptidase_M28"/>
    <property type="match status" value="1"/>
</dbReference>
<dbReference type="InterPro" id="IPR007484">
    <property type="entry name" value="Peptidase_M28"/>
</dbReference>
<comment type="similarity">
    <text evidence="8">Belongs to the peptidase M28 family. M28E subfamily.</text>
</comment>
<keyword evidence="6 9" id="KW-0378">Hydrolase</keyword>
<evidence type="ECO:0000256" key="2">
    <source>
        <dbReference type="ARBA" id="ARBA00022438"/>
    </source>
</evidence>
<evidence type="ECO:0000259" key="10">
    <source>
        <dbReference type="Pfam" id="PF04389"/>
    </source>
</evidence>
<evidence type="ECO:0000256" key="4">
    <source>
        <dbReference type="ARBA" id="ARBA00022723"/>
    </source>
</evidence>
<evidence type="ECO:0000256" key="6">
    <source>
        <dbReference type="ARBA" id="ARBA00022801"/>
    </source>
</evidence>
<keyword evidence="4 9" id="KW-0479">Metal-binding</keyword>
<gene>
    <name evidence="11" type="ORF">MCHLO_08723</name>
</gene>
<dbReference type="Gene3D" id="3.40.630.10">
    <property type="entry name" value="Zn peptidases"/>
    <property type="match status" value="1"/>
</dbReference>
<dbReference type="EMBL" id="DF847278">
    <property type="protein sequence ID" value="GAT51595.1"/>
    <property type="molecule type" value="Genomic_DNA"/>
</dbReference>
<dbReference type="PANTHER" id="PTHR12147:SF56">
    <property type="entry name" value="AMINOPEPTIDASE YDR415C-RELATED"/>
    <property type="match status" value="1"/>
</dbReference>
<evidence type="ECO:0000256" key="1">
    <source>
        <dbReference type="ARBA" id="ARBA00001947"/>
    </source>
</evidence>
<organism evidence="11 12">
    <name type="scientific">Mycena chlorophos</name>
    <name type="common">Agaric fungus</name>
    <name type="synonym">Agaricus chlorophos</name>
    <dbReference type="NCBI Taxonomy" id="658473"/>
    <lineage>
        <taxon>Eukaryota</taxon>
        <taxon>Fungi</taxon>
        <taxon>Dikarya</taxon>
        <taxon>Basidiomycota</taxon>
        <taxon>Agaricomycotina</taxon>
        <taxon>Agaricomycetes</taxon>
        <taxon>Agaricomycetidae</taxon>
        <taxon>Agaricales</taxon>
        <taxon>Marasmiineae</taxon>
        <taxon>Mycenaceae</taxon>
        <taxon>Mycena</taxon>
    </lineage>
</organism>
<keyword evidence="7 9" id="KW-0862">Zinc</keyword>
<keyword evidence="12" id="KW-1185">Reference proteome</keyword>
<dbReference type="SUPFAM" id="SSF53187">
    <property type="entry name" value="Zn-dependent exopeptidases"/>
    <property type="match status" value="1"/>
</dbReference>
<dbReference type="EC" id="3.4.-.-" evidence="9"/>
<evidence type="ECO:0000256" key="9">
    <source>
        <dbReference type="RuleBase" id="RU361240"/>
    </source>
</evidence>
<dbReference type="PANTHER" id="PTHR12147">
    <property type="entry name" value="METALLOPEPTIDASE M28 FAMILY MEMBER"/>
    <property type="match status" value="1"/>
</dbReference>
<evidence type="ECO:0000256" key="5">
    <source>
        <dbReference type="ARBA" id="ARBA00022729"/>
    </source>
</evidence>
<sequence length="912" mass="103462">MRPTSTLLKLPEELLSHILVHALAYSIHMAVVVQTEEEAAWHLRVHHTMSAVCYGFRETMRGISCKVFEYPPPYKDKQKEKLDDEEEDETSETPCLASHVWRYMKVLRKIGTAIRDTSTPPNALSVDSLGNDTPQIVQSYSLYSAIVYLRYQAMRANSEIYNGSSLVISSVVNTLLRVLYGRIRPSDVSVVLRRATEDERRVGDIGVSVVRTCAMLRECVEMLECMERGDIELTPEEWSLQQDLNTFKIDTLVRSLANNNVEFQTLRETADPGPLPAADAAWIGELPDVLQTVRRVQDVMCEKPGRRWALSDEATKDLEELVELWTPATESITSSEYFKDLEAYHGDEFSAFRNEILAQLSIPGIPYVPVVSTPDNTFGGEWPGPPYPKLLIPLPECDIDLLVWGGGLAMQMSYRWTYYFVRRGTTRPMLRQEKHGIRAFMALMPNVPWYETGGTYRTTMYPGARLKVKVRDVRPFFYTFPQFEDVVAVKEEEEEIKLTRHLLSTTMAARIFYVLAAVAVLAHGNAQFVAVQDHPEYQATFQADRYSPDRFDNHYNVPGFDLDLDALRVVQFSLEGEPVLMTEREKLHAKALGMKYLDVTDVPPVGQSLFEKKHFSYPPPNSTLVHDLFPSLKLRELKHNLNRFTSFQTRYYNSETGQASSEWLANRIRRYVRKLASPELQALVSVTPFKHKWLQTSVIVRIAPPNATLDDPTVVIGAHCDSINHSNPYLRAPGADDDGSGTVTILETLRVLLENDYIPNSPLEFHFYSAEEGGLLGSLDVVAAYEKAERQIKGMLHFDMTAWVATGSEEVVNILTNDVDPDLTEFLTQLAERYVEVPWRHEKLMPGAGSDHMSWTRSGYQSCVGTEGLMADSNFGNIHTVNDRISVSRQFSFEHMLHFSRLALGFAVELTK</sequence>
<keyword evidence="3 9" id="KW-0645">Protease</keyword>
<evidence type="ECO:0000256" key="8">
    <source>
        <dbReference type="ARBA" id="ARBA00043962"/>
    </source>
</evidence>
<name>A0ABQ0LKK7_MYCCL</name>
<evidence type="ECO:0000256" key="3">
    <source>
        <dbReference type="ARBA" id="ARBA00022670"/>
    </source>
</evidence>
<keyword evidence="5" id="KW-0732">Signal</keyword>
<dbReference type="Proteomes" id="UP000815677">
    <property type="component" value="Unassembled WGS sequence"/>
</dbReference>
<proteinExistence type="inferred from homology"/>
<protein>
    <recommendedName>
        <fullName evidence="9">Peptide hydrolase</fullName>
        <ecNumber evidence="9">3.4.-.-</ecNumber>
    </recommendedName>
</protein>
<reference evidence="11" key="1">
    <citation type="submission" date="2014-09" db="EMBL/GenBank/DDBJ databases">
        <title>Genome sequence of the luminous mushroom Mycena chlorophos for searching fungal bioluminescence genes.</title>
        <authorList>
            <person name="Tanaka Y."/>
            <person name="Kasuga D."/>
            <person name="Oba Y."/>
            <person name="Hase S."/>
            <person name="Sato K."/>
            <person name="Oba Y."/>
            <person name="Sakakibara Y."/>
        </authorList>
    </citation>
    <scope>NUCLEOTIDE SEQUENCE</scope>
</reference>
<evidence type="ECO:0000313" key="11">
    <source>
        <dbReference type="EMBL" id="GAT51595.1"/>
    </source>
</evidence>
<comment type="cofactor">
    <cofactor evidence="1">
        <name>Zn(2+)</name>
        <dbReference type="ChEBI" id="CHEBI:29105"/>
    </cofactor>
</comment>
<dbReference type="InterPro" id="IPR045175">
    <property type="entry name" value="M28_fam"/>
</dbReference>